<evidence type="ECO:0000313" key="5">
    <source>
        <dbReference type="EnsemblPlants" id="AET6Gv20847200.1"/>
    </source>
</evidence>
<dbReference type="Gene3D" id="3.30.420.40">
    <property type="match status" value="2"/>
</dbReference>
<evidence type="ECO:0000256" key="2">
    <source>
        <dbReference type="ARBA" id="ARBA00007381"/>
    </source>
</evidence>
<dbReference type="InterPro" id="IPR018181">
    <property type="entry name" value="Heat_shock_70_CS"/>
</dbReference>
<dbReference type="EnsemblPlants" id="AET6Gv20847200.1">
    <property type="protein sequence ID" value="AET6Gv20847200.1"/>
    <property type="gene ID" value="AET6Gv20847200"/>
</dbReference>
<dbReference type="Gene3D" id="2.60.34.10">
    <property type="entry name" value="Substrate Binding Domain Of DNAk, Chain A, domain 1"/>
    <property type="match status" value="1"/>
</dbReference>
<name>A0A453PTL5_AEGTS</name>
<comment type="subcellular location">
    <subcellularLocation>
        <location evidence="1">Endoplasmic reticulum lumen</location>
    </subcellularLocation>
</comment>
<evidence type="ECO:0000313" key="6">
    <source>
        <dbReference type="Proteomes" id="UP000015105"/>
    </source>
</evidence>
<keyword evidence="3" id="KW-0547">Nucleotide-binding</keyword>
<dbReference type="SUPFAM" id="SSF100920">
    <property type="entry name" value="Heat shock protein 70kD (HSP70), peptide-binding domain"/>
    <property type="match status" value="1"/>
</dbReference>
<dbReference type="InterPro" id="IPR029047">
    <property type="entry name" value="HSP70_peptide-bd_sf"/>
</dbReference>
<dbReference type="Proteomes" id="UP000015105">
    <property type="component" value="Chromosome 6D"/>
</dbReference>
<dbReference type="GO" id="GO:0140662">
    <property type="term" value="F:ATP-dependent protein folding chaperone"/>
    <property type="evidence" value="ECO:0007669"/>
    <property type="project" value="InterPro"/>
</dbReference>
<dbReference type="InterPro" id="IPR043129">
    <property type="entry name" value="ATPase_NBD"/>
</dbReference>
<dbReference type="FunFam" id="3.30.420.40:FF:000545">
    <property type="entry name" value="Endoplasmic reticulum chaperone BiP"/>
    <property type="match status" value="1"/>
</dbReference>
<dbReference type="Gramene" id="AET6Gv20847200.1">
    <property type="protein sequence ID" value="AET6Gv20847200.1"/>
    <property type="gene ID" value="AET6Gv20847200"/>
</dbReference>
<dbReference type="Gene3D" id="3.30.30.30">
    <property type="match status" value="1"/>
</dbReference>
<dbReference type="Gene3D" id="3.90.640.10">
    <property type="entry name" value="Actin, Chain A, domain 4"/>
    <property type="match status" value="1"/>
</dbReference>
<evidence type="ECO:0000256" key="1">
    <source>
        <dbReference type="ARBA" id="ARBA00004319"/>
    </source>
</evidence>
<dbReference type="FunFam" id="3.90.640.10:FF:000002">
    <property type="entry name" value="Heat shock 70 kDa"/>
    <property type="match status" value="1"/>
</dbReference>
<dbReference type="SUPFAM" id="SSF53067">
    <property type="entry name" value="Actin-like ATPase domain"/>
    <property type="match status" value="2"/>
</dbReference>
<keyword evidence="4" id="KW-0067">ATP-binding</keyword>
<evidence type="ECO:0000256" key="4">
    <source>
        <dbReference type="ARBA" id="ARBA00022840"/>
    </source>
</evidence>
<reference evidence="5" key="4">
    <citation type="submission" date="2019-03" db="UniProtKB">
        <authorList>
            <consortium name="EnsemblPlants"/>
        </authorList>
    </citation>
    <scope>IDENTIFICATION</scope>
</reference>
<dbReference type="STRING" id="200361.A0A453PTL5"/>
<reference evidence="6" key="2">
    <citation type="journal article" date="2017" name="Nat. Plants">
        <title>The Aegilops tauschii genome reveals multiple impacts of transposons.</title>
        <authorList>
            <person name="Zhao G."/>
            <person name="Zou C."/>
            <person name="Li K."/>
            <person name="Wang K."/>
            <person name="Li T."/>
            <person name="Gao L."/>
            <person name="Zhang X."/>
            <person name="Wang H."/>
            <person name="Yang Z."/>
            <person name="Liu X."/>
            <person name="Jiang W."/>
            <person name="Mao L."/>
            <person name="Kong X."/>
            <person name="Jiao Y."/>
            <person name="Jia J."/>
        </authorList>
    </citation>
    <scope>NUCLEOTIDE SEQUENCE [LARGE SCALE GENOMIC DNA]</scope>
    <source>
        <strain evidence="6">cv. AL8/78</strain>
    </source>
</reference>
<reference evidence="5" key="3">
    <citation type="journal article" date="2017" name="Nature">
        <title>Genome sequence of the progenitor of the wheat D genome Aegilops tauschii.</title>
        <authorList>
            <person name="Luo M.C."/>
            <person name="Gu Y.Q."/>
            <person name="Puiu D."/>
            <person name="Wang H."/>
            <person name="Twardziok S.O."/>
            <person name="Deal K.R."/>
            <person name="Huo N."/>
            <person name="Zhu T."/>
            <person name="Wang L."/>
            <person name="Wang Y."/>
            <person name="McGuire P.E."/>
            <person name="Liu S."/>
            <person name="Long H."/>
            <person name="Ramasamy R.K."/>
            <person name="Rodriguez J.C."/>
            <person name="Van S.L."/>
            <person name="Yuan L."/>
            <person name="Wang Z."/>
            <person name="Xia Z."/>
            <person name="Xiao L."/>
            <person name="Anderson O.D."/>
            <person name="Ouyang S."/>
            <person name="Liang Y."/>
            <person name="Zimin A.V."/>
            <person name="Pertea G."/>
            <person name="Qi P."/>
            <person name="Bennetzen J.L."/>
            <person name="Dai X."/>
            <person name="Dawson M.W."/>
            <person name="Muller H.G."/>
            <person name="Kugler K."/>
            <person name="Rivarola-Duarte L."/>
            <person name="Spannagl M."/>
            <person name="Mayer K.F.X."/>
            <person name="Lu F.H."/>
            <person name="Bevan M.W."/>
            <person name="Leroy P."/>
            <person name="Li P."/>
            <person name="You F.M."/>
            <person name="Sun Q."/>
            <person name="Liu Z."/>
            <person name="Lyons E."/>
            <person name="Wicker T."/>
            <person name="Salzberg S.L."/>
            <person name="Devos K.M."/>
            <person name="Dvorak J."/>
        </authorList>
    </citation>
    <scope>NUCLEOTIDE SEQUENCE [LARGE SCALE GENOMIC DNA]</scope>
    <source>
        <strain evidence="5">cv. AL8/78</strain>
    </source>
</reference>
<sequence>CLHVYPCYKKYTWLIHNETIFNSDVKRLIGRHFSDASVQGDLKTCTWPFKVVSGPSDRPMIVVQYMDEEKQFEAEEISAMVLGKMRETAEAYLGTEVKNAVITVPVYFTDSQRQATIDAGTIAGLNVMRIINEPSAAALAYGLGKMSPSDDVKTVLVFDLGGSTLDVSIVKVDPGADIDMGVFEVMAAAGDTHLGGEDFNTLMVKHFVGEFLKKYKKNDIRKKQKALRRLRTACEKAKRMLSCASLATIEIGSLHDGIDFYGVITRTKFEELNMELFRKCIVHVEKCLSDANMDKSINPDEAVAYGAAVQAALLNGEGCKDVRDVVLLEVTPLSLGVETKGGFMSVLIPRTTTIPVKKERVYTTCYDNQTEVLIQVYQGEGSETKYNILLGKFTLSGIRRAPSGEPKINVTFEIDADSILQVTAKDMV</sequence>
<reference evidence="6" key="1">
    <citation type="journal article" date="2014" name="Science">
        <title>Ancient hybridizations among the ancestral genomes of bread wheat.</title>
        <authorList>
            <consortium name="International Wheat Genome Sequencing Consortium,"/>
            <person name="Marcussen T."/>
            <person name="Sandve S.R."/>
            <person name="Heier L."/>
            <person name="Spannagl M."/>
            <person name="Pfeifer M."/>
            <person name="Jakobsen K.S."/>
            <person name="Wulff B.B."/>
            <person name="Steuernagel B."/>
            <person name="Mayer K.F."/>
            <person name="Olsen O.A."/>
        </authorList>
    </citation>
    <scope>NUCLEOTIDE SEQUENCE [LARGE SCALE GENOMIC DNA]</scope>
    <source>
        <strain evidence="6">cv. AL8/78</strain>
    </source>
</reference>
<organism evidence="5 6">
    <name type="scientific">Aegilops tauschii subsp. strangulata</name>
    <name type="common">Goatgrass</name>
    <dbReference type="NCBI Taxonomy" id="200361"/>
    <lineage>
        <taxon>Eukaryota</taxon>
        <taxon>Viridiplantae</taxon>
        <taxon>Streptophyta</taxon>
        <taxon>Embryophyta</taxon>
        <taxon>Tracheophyta</taxon>
        <taxon>Spermatophyta</taxon>
        <taxon>Magnoliopsida</taxon>
        <taxon>Liliopsida</taxon>
        <taxon>Poales</taxon>
        <taxon>Poaceae</taxon>
        <taxon>BOP clade</taxon>
        <taxon>Pooideae</taxon>
        <taxon>Triticodae</taxon>
        <taxon>Triticeae</taxon>
        <taxon>Triticinae</taxon>
        <taxon>Aegilops</taxon>
    </lineage>
</organism>
<protein>
    <submittedName>
        <fullName evidence="5">Uncharacterized protein</fullName>
    </submittedName>
</protein>
<dbReference type="FunFam" id="3.30.30.30:FF:000005">
    <property type="entry name" value="Heat shock protein ssb1"/>
    <property type="match status" value="1"/>
</dbReference>
<dbReference type="AlphaFoldDB" id="A0A453PTL5"/>
<dbReference type="GO" id="GO:0005788">
    <property type="term" value="C:endoplasmic reticulum lumen"/>
    <property type="evidence" value="ECO:0007669"/>
    <property type="project" value="UniProtKB-SubCell"/>
</dbReference>
<accession>A0A453PTL5</accession>
<comment type="similarity">
    <text evidence="2">Belongs to the heat shock protein 70 family.</text>
</comment>
<reference evidence="5" key="5">
    <citation type="journal article" date="2021" name="G3 (Bethesda)">
        <title>Aegilops tauschii genome assembly Aet v5.0 features greater sequence contiguity and improved annotation.</title>
        <authorList>
            <person name="Wang L."/>
            <person name="Zhu T."/>
            <person name="Rodriguez J.C."/>
            <person name="Deal K.R."/>
            <person name="Dubcovsky J."/>
            <person name="McGuire P.E."/>
            <person name="Lux T."/>
            <person name="Spannagl M."/>
            <person name="Mayer K.F.X."/>
            <person name="Baldrich P."/>
            <person name="Meyers B.C."/>
            <person name="Huo N."/>
            <person name="Gu Y.Q."/>
            <person name="Zhou H."/>
            <person name="Devos K.M."/>
            <person name="Bennetzen J.L."/>
            <person name="Unver T."/>
            <person name="Budak H."/>
            <person name="Gulick P.J."/>
            <person name="Galiba G."/>
            <person name="Kalapos B."/>
            <person name="Nelson D.R."/>
            <person name="Li P."/>
            <person name="You F.M."/>
            <person name="Luo M.C."/>
            <person name="Dvorak J."/>
        </authorList>
    </citation>
    <scope>NUCLEOTIDE SEQUENCE [LARGE SCALE GENOMIC DNA]</scope>
    <source>
        <strain evidence="5">cv. AL8/78</strain>
    </source>
</reference>
<dbReference type="InterPro" id="IPR013126">
    <property type="entry name" value="Hsp_70_fam"/>
</dbReference>
<dbReference type="PROSITE" id="PS00329">
    <property type="entry name" value="HSP70_2"/>
    <property type="match status" value="1"/>
</dbReference>
<proteinExistence type="inferred from homology"/>
<dbReference type="PANTHER" id="PTHR19375">
    <property type="entry name" value="HEAT SHOCK PROTEIN 70KDA"/>
    <property type="match status" value="1"/>
</dbReference>
<keyword evidence="6" id="KW-1185">Reference proteome</keyword>
<dbReference type="GO" id="GO:0005524">
    <property type="term" value="F:ATP binding"/>
    <property type="evidence" value="ECO:0007669"/>
    <property type="project" value="UniProtKB-KW"/>
</dbReference>
<dbReference type="PRINTS" id="PR00301">
    <property type="entry name" value="HEATSHOCK70"/>
</dbReference>
<dbReference type="Pfam" id="PF00012">
    <property type="entry name" value="HSP70"/>
    <property type="match status" value="1"/>
</dbReference>
<evidence type="ECO:0000256" key="3">
    <source>
        <dbReference type="ARBA" id="ARBA00022741"/>
    </source>
</evidence>